<evidence type="ECO:0000256" key="1">
    <source>
        <dbReference type="ARBA" id="ARBA00005502"/>
    </source>
</evidence>
<dbReference type="SUPFAM" id="SSF51412">
    <property type="entry name" value="Inosine monophosphate dehydrogenase (IMPDH)"/>
    <property type="match status" value="1"/>
</dbReference>
<dbReference type="InterPro" id="IPR013785">
    <property type="entry name" value="Aldolase_TIM"/>
</dbReference>
<dbReference type="SMART" id="SM01240">
    <property type="entry name" value="IMPDH"/>
    <property type="match status" value="1"/>
</dbReference>
<accession>H2YEF4</accession>
<name>H2YEF4_CIOSA</name>
<dbReference type="GO" id="GO:0003938">
    <property type="term" value="F:IMP dehydrogenase activity"/>
    <property type="evidence" value="ECO:0007669"/>
    <property type="project" value="UniProtKB-EC"/>
</dbReference>
<dbReference type="GO" id="GO:0006183">
    <property type="term" value="P:GTP biosynthetic process"/>
    <property type="evidence" value="ECO:0007669"/>
    <property type="project" value="TreeGrafter"/>
</dbReference>
<evidence type="ECO:0000256" key="11">
    <source>
        <dbReference type="PROSITE-ProRule" id="PRU00703"/>
    </source>
</evidence>
<dbReference type="Ensembl" id="ENSCSAVT00000003758.1">
    <property type="protein sequence ID" value="ENSCSAVP00000003702.1"/>
    <property type="gene ID" value="ENSCSAVG00000002193.1"/>
</dbReference>
<reference evidence="13" key="3">
    <citation type="submission" date="2025-09" db="UniProtKB">
        <authorList>
            <consortium name="Ensembl"/>
        </authorList>
    </citation>
    <scope>IDENTIFICATION</scope>
</reference>
<comment type="similarity">
    <text evidence="1">Belongs to the IMPDH/GMPR family.</text>
</comment>
<protein>
    <recommendedName>
        <fullName evidence="8">IMP dehydrogenase</fullName>
        <ecNumber evidence="8">1.1.1.205</ecNumber>
    </recommendedName>
</protein>
<dbReference type="Gene3D" id="3.20.20.70">
    <property type="entry name" value="Aldolase class I"/>
    <property type="match status" value="2"/>
</dbReference>
<dbReference type="InterPro" id="IPR005990">
    <property type="entry name" value="IMP_DH"/>
</dbReference>
<dbReference type="PANTHER" id="PTHR11911:SF111">
    <property type="entry name" value="INOSINE-5'-MONOPHOSPHATE DEHYDROGENASE"/>
    <property type="match status" value="1"/>
</dbReference>
<keyword evidence="4" id="KW-0658">Purine biosynthesis</keyword>
<dbReference type="UniPathway" id="UPA00601">
    <property type="reaction ID" value="UER00295"/>
</dbReference>
<keyword evidence="3" id="KW-0332">GMP biosynthesis</keyword>
<keyword evidence="14" id="KW-1185">Reference proteome</keyword>
<dbReference type="SUPFAM" id="SSF54631">
    <property type="entry name" value="CBS-domain pair"/>
    <property type="match status" value="1"/>
</dbReference>
<dbReference type="CDD" id="cd04601">
    <property type="entry name" value="CBS_pair_IMPDH"/>
    <property type="match status" value="1"/>
</dbReference>
<evidence type="ECO:0000256" key="6">
    <source>
        <dbReference type="ARBA" id="ARBA00023122"/>
    </source>
</evidence>
<evidence type="ECO:0000256" key="4">
    <source>
        <dbReference type="ARBA" id="ARBA00022755"/>
    </source>
</evidence>
<dbReference type="GeneTree" id="ENSGT00940000170207"/>
<organism evidence="13 14">
    <name type="scientific">Ciona savignyi</name>
    <name type="common">Pacific transparent sea squirt</name>
    <dbReference type="NCBI Taxonomy" id="51511"/>
    <lineage>
        <taxon>Eukaryota</taxon>
        <taxon>Metazoa</taxon>
        <taxon>Chordata</taxon>
        <taxon>Tunicata</taxon>
        <taxon>Ascidiacea</taxon>
        <taxon>Phlebobranchia</taxon>
        <taxon>Cionidae</taxon>
        <taxon>Ciona</taxon>
    </lineage>
</organism>
<comment type="catalytic activity">
    <reaction evidence="10">
        <text>IMP + NAD(+) + H2O = XMP + NADH + H(+)</text>
        <dbReference type="Rhea" id="RHEA:11708"/>
        <dbReference type="ChEBI" id="CHEBI:15377"/>
        <dbReference type="ChEBI" id="CHEBI:15378"/>
        <dbReference type="ChEBI" id="CHEBI:57464"/>
        <dbReference type="ChEBI" id="CHEBI:57540"/>
        <dbReference type="ChEBI" id="CHEBI:57945"/>
        <dbReference type="ChEBI" id="CHEBI:58053"/>
        <dbReference type="EC" id="1.1.1.205"/>
    </reaction>
</comment>
<evidence type="ECO:0000256" key="10">
    <source>
        <dbReference type="ARBA" id="ARBA00048028"/>
    </source>
</evidence>
<dbReference type="InterPro" id="IPR046342">
    <property type="entry name" value="CBS_dom_sf"/>
</dbReference>
<feature type="domain" description="CBS" evidence="12">
    <location>
        <begin position="95"/>
        <end position="155"/>
    </location>
</feature>
<dbReference type="PIRSF" id="PIRSF000130">
    <property type="entry name" value="IMPDH"/>
    <property type="match status" value="1"/>
</dbReference>
<evidence type="ECO:0000259" key="12">
    <source>
        <dbReference type="PROSITE" id="PS51371"/>
    </source>
</evidence>
<keyword evidence="2" id="KW-0479">Metal-binding</keyword>
<comment type="pathway">
    <text evidence="7">Purine metabolism; XMP biosynthesis via de novo pathway; XMP from IMP: step 1/1.</text>
</comment>
<dbReference type="Pfam" id="PF00478">
    <property type="entry name" value="IMPDH"/>
    <property type="match status" value="3"/>
</dbReference>
<keyword evidence="5" id="KW-0560">Oxidoreductase</keyword>
<evidence type="ECO:0000256" key="3">
    <source>
        <dbReference type="ARBA" id="ARBA00022749"/>
    </source>
</evidence>
<evidence type="ECO:0000313" key="13">
    <source>
        <dbReference type="Ensembl" id="ENSCSAVP00000003702.1"/>
    </source>
</evidence>
<dbReference type="GO" id="GO:0046872">
    <property type="term" value="F:metal ion binding"/>
    <property type="evidence" value="ECO:0007669"/>
    <property type="project" value="UniProtKB-KW"/>
</dbReference>
<dbReference type="PANTHER" id="PTHR11911">
    <property type="entry name" value="INOSINE-5-MONOPHOSPHATE DEHYDROGENASE RELATED"/>
    <property type="match status" value="1"/>
</dbReference>
<dbReference type="AlphaFoldDB" id="H2YEF4"/>
<dbReference type="InterPro" id="IPR001093">
    <property type="entry name" value="IMP_DH_GMPRt"/>
</dbReference>
<evidence type="ECO:0000256" key="5">
    <source>
        <dbReference type="ARBA" id="ARBA00023002"/>
    </source>
</evidence>
<dbReference type="Pfam" id="PF00571">
    <property type="entry name" value="CBS"/>
    <property type="match status" value="2"/>
</dbReference>
<dbReference type="Proteomes" id="UP000007875">
    <property type="component" value="Unassembled WGS sequence"/>
</dbReference>
<reference evidence="13" key="2">
    <citation type="submission" date="2025-08" db="UniProtKB">
        <authorList>
            <consortium name="Ensembl"/>
        </authorList>
    </citation>
    <scope>IDENTIFICATION</scope>
</reference>
<evidence type="ECO:0000256" key="8">
    <source>
        <dbReference type="ARBA" id="ARBA00024384"/>
    </source>
</evidence>
<evidence type="ECO:0000313" key="14">
    <source>
        <dbReference type="Proteomes" id="UP000007875"/>
    </source>
</evidence>
<dbReference type="CDD" id="cd00381">
    <property type="entry name" value="IMPDH"/>
    <property type="match status" value="1"/>
</dbReference>
<sequence length="534" mass="58422">CKKMRFTTTFLFPSDFLILPGFIDFSAAEVDLTSALTKKISLKTPLLSSPMDTVTESDMAIGMALMGGMGFVHYNCTPEIQAAEVRRVKKYEQGFIQNPVTLGPKASVKDVIEVKQMYGFSGIPITDNGLPTGKLIGLVSSRDFDFLTSEESNTLLEEVMTTRDKLITADTSVTLQEANNILSQSKKGKLPIVDADDRLVSLIARTDLKKNREFPLASKDERKQLLCGAAISTREEDKHRLELLVEAGVDAVILVGGWGGCCYTVLTNPTKPLDCFVFEILQFIKCSLKCSFKNKPQPTESTPHTLTVMAVGRPQATAVYKVSEYARRFSVPVIADGGIQNVGHITKALALGASTVMMGSLLAATTESPGEYFYSDGIRLKKYRGMGSVDAMEGSKATIYNLPAAPMRIVSTCLILTGLCPAQILGRTKKYAQVFKKLDLSNALTNLRTRSEKDKIRVAQGVSGAVQDKGSVHTFLPYLIAGIQHGCQDIGSRSMPMLRSMMYSGELKFERRSSSAQIEGGVHGLHSLYRKIYK</sequence>
<dbReference type="GO" id="GO:0006177">
    <property type="term" value="P:GMP biosynthetic process"/>
    <property type="evidence" value="ECO:0007669"/>
    <property type="project" value="UniProtKB-KW"/>
</dbReference>
<comment type="function">
    <text evidence="9">Catalyzes the conversion of inosine 5'-phosphate (IMP) to xanthosine 5'-phosphate (XMP), the first committed and rate-limiting step in the de novo synthesis of guanine nucleotides, and therefore plays an important role in the regulation of cell growth. Could also have a single-stranded nucleic acid-binding activity and could play a role in RNA and/or DNA metabolism. It may also have a role in the development of malignancy and the growth progression of some tumors.</text>
</comment>
<evidence type="ECO:0000256" key="7">
    <source>
        <dbReference type="ARBA" id="ARBA00024330"/>
    </source>
</evidence>
<dbReference type="SMART" id="SM00116">
    <property type="entry name" value="CBS"/>
    <property type="match status" value="2"/>
</dbReference>
<dbReference type="EC" id="1.1.1.205" evidence="8"/>
<dbReference type="FunFam" id="3.20.20.70:FF:000424">
    <property type="entry name" value="Inosine-5'-monophosphate dehydrogenase 2"/>
    <property type="match status" value="3"/>
</dbReference>
<feature type="domain" description="CBS" evidence="12">
    <location>
        <begin position="160"/>
        <end position="218"/>
    </location>
</feature>
<reference evidence="14" key="1">
    <citation type="submission" date="2003-08" db="EMBL/GenBank/DDBJ databases">
        <authorList>
            <person name="Birren B."/>
            <person name="Nusbaum C."/>
            <person name="Abebe A."/>
            <person name="Abouelleil A."/>
            <person name="Adekoya E."/>
            <person name="Ait-zahra M."/>
            <person name="Allen N."/>
            <person name="Allen T."/>
            <person name="An P."/>
            <person name="Anderson M."/>
            <person name="Anderson S."/>
            <person name="Arachchi H."/>
            <person name="Armbruster J."/>
            <person name="Bachantsang P."/>
            <person name="Baldwin J."/>
            <person name="Barry A."/>
            <person name="Bayul T."/>
            <person name="Blitshsteyn B."/>
            <person name="Bloom T."/>
            <person name="Blye J."/>
            <person name="Boguslavskiy L."/>
            <person name="Borowsky M."/>
            <person name="Boukhgalter B."/>
            <person name="Brunache A."/>
            <person name="Butler J."/>
            <person name="Calixte N."/>
            <person name="Calvo S."/>
            <person name="Camarata J."/>
            <person name="Campo K."/>
            <person name="Chang J."/>
            <person name="Cheshatsang Y."/>
            <person name="Citroen M."/>
            <person name="Collymore A."/>
            <person name="Considine T."/>
            <person name="Cook A."/>
            <person name="Cooke P."/>
            <person name="Corum B."/>
            <person name="Cuomo C."/>
            <person name="David R."/>
            <person name="Dawoe T."/>
            <person name="Degray S."/>
            <person name="Dodge S."/>
            <person name="Dooley K."/>
            <person name="Dorje P."/>
            <person name="Dorjee K."/>
            <person name="Dorris L."/>
            <person name="Duffey N."/>
            <person name="Dupes A."/>
            <person name="Elkins T."/>
            <person name="Engels R."/>
            <person name="Erickson J."/>
            <person name="Farina A."/>
            <person name="Faro S."/>
            <person name="Ferreira P."/>
            <person name="Fischer H."/>
            <person name="Fitzgerald M."/>
            <person name="Foley K."/>
            <person name="Gage D."/>
            <person name="Galagan J."/>
            <person name="Gearin G."/>
            <person name="Gnerre S."/>
            <person name="Gnirke A."/>
            <person name="Goyette A."/>
            <person name="Graham J."/>
            <person name="Grandbois E."/>
            <person name="Gyaltsen K."/>
            <person name="Hafez N."/>
            <person name="Hagopian D."/>
            <person name="Hagos B."/>
            <person name="Hall J."/>
            <person name="Hatcher B."/>
            <person name="Heller A."/>
            <person name="Higgins H."/>
            <person name="Honan T."/>
            <person name="Horn A."/>
            <person name="Houde N."/>
            <person name="Hughes L."/>
            <person name="Hulme W."/>
            <person name="Husby E."/>
            <person name="Iliev I."/>
            <person name="Jaffe D."/>
            <person name="Jones C."/>
            <person name="Kamal M."/>
            <person name="Kamat A."/>
            <person name="Kamvysselis M."/>
            <person name="Karlsson E."/>
            <person name="Kells C."/>
            <person name="Kieu A."/>
            <person name="Kisner P."/>
            <person name="Kodira C."/>
            <person name="Kulbokas E."/>
            <person name="Labutti K."/>
            <person name="Lama D."/>
            <person name="Landers T."/>
            <person name="Leger J."/>
            <person name="Levine S."/>
            <person name="Lewis D."/>
            <person name="Lewis T."/>
            <person name="Lindblad-toh K."/>
            <person name="Liu X."/>
            <person name="Lokyitsang T."/>
            <person name="Lokyitsang Y."/>
            <person name="Lucien O."/>
            <person name="Lui A."/>
            <person name="Ma L.J."/>
            <person name="Mabbitt R."/>
            <person name="Macdonald J."/>
            <person name="Maclean C."/>
            <person name="Major J."/>
            <person name="Manning J."/>
            <person name="Marabella R."/>
            <person name="Maru K."/>
            <person name="Matthews C."/>
            <person name="Mauceli E."/>
            <person name="Mccarthy M."/>
            <person name="Mcdonough S."/>
            <person name="Mcghee T."/>
            <person name="Meldrim J."/>
            <person name="Meneus L."/>
            <person name="Mesirov J."/>
            <person name="Mihalev A."/>
            <person name="Mihova T."/>
            <person name="Mikkelsen T."/>
            <person name="Mlenga V."/>
            <person name="Moru K."/>
            <person name="Mozes J."/>
            <person name="Mulrain L."/>
            <person name="Munson G."/>
            <person name="Naylor J."/>
            <person name="Newes C."/>
            <person name="Nguyen C."/>
            <person name="Nguyen N."/>
            <person name="Nguyen T."/>
            <person name="Nicol R."/>
            <person name="Nielsen C."/>
            <person name="Nizzari M."/>
            <person name="Norbu C."/>
            <person name="Norbu N."/>
            <person name="O'donnell P."/>
            <person name="Okoawo O."/>
            <person name="O'leary S."/>
            <person name="Omotosho B."/>
            <person name="O'neill K."/>
            <person name="Osman S."/>
            <person name="Parker S."/>
            <person name="Perrin D."/>
            <person name="Phunkhang P."/>
            <person name="Piqani B."/>
            <person name="Purcell S."/>
            <person name="Rachupka T."/>
            <person name="Ramasamy U."/>
            <person name="Rameau R."/>
            <person name="Ray V."/>
            <person name="Raymond C."/>
            <person name="Retta R."/>
            <person name="Richardson S."/>
            <person name="Rise C."/>
            <person name="Rodriguez J."/>
            <person name="Rogers J."/>
            <person name="Rogov P."/>
            <person name="Rutman M."/>
            <person name="Schupbach R."/>
            <person name="Seaman C."/>
            <person name="Settipalli S."/>
            <person name="Sharpe T."/>
            <person name="Sheridan J."/>
            <person name="Sherpa N."/>
            <person name="Shi J."/>
            <person name="Smirnov S."/>
            <person name="Smith C."/>
            <person name="Sougnez C."/>
            <person name="Spencer B."/>
            <person name="Stalker J."/>
            <person name="Stange-thomann N."/>
            <person name="Stavropoulos S."/>
            <person name="Stetson K."/>
            <person name="Stone C."/>
            <person name="Stone S."/>
            <person name="Stubbs M."/>
            <person name="Talamas J."/>
            <person name="Tchuinga P."/>
            <person name="Tenzing P."/>
            <person name="Tesfaye S."/>
            <person name="Theodore J."/>
            <person name="Thoulutsang Y."/>
            <person name="Topham K."/>
            <person name="Towey S."/>
            <person name="Tsamla T."/>
            <person name="Tsomo N."/>
            <person name="Vallee D."/>
            <person name="Vassiliev H."/>
            <person name="Venkataraman V."/>
            <person name="Vinson J."/>
            <person name="Vo A."/>
            <person name="Wade C."/>
            <person name="Wang S."/>
            <person name="Wangchuk T."/>
            <person name="Wangdi T."/>
            <person name="Whittaker C."/>
            <person name="Wilkinson J."/>
            <person name="Wu Y."/>
            <person name="Wyman D."/>
            <person name="Yadav S."/>
            <person name="Yang S."/>
            <person name="Yang X."/>
            <person name="Yeager S."/>
            <person name="Yee E."/>
            <person name="Young G."/>
            <person name="Zainoun J."/>
            <person name="Zembeck L."/>
            <person name="Zimmer A."/>
            <person name="Zody M."/>
            <person name="Lander E."/>
        </authorList>
    </citation>
    <scope>NUCLEOTIDE SEQUENCE [LARGE SCALE GENOMIC DNA]</scope>
</reference>
<evidence type="ECO:0000256" key="2">
    <source>
        <dbReference type="ARBA" id="ARBA00022723"/>
    </source>
</evidence>
<proteinExistence type="inferred from homology"/>
<dbReference type="PROSITE" id="PS51371">
    <property type="entry name" value="CBS"/>
    <property type="match status" value="2"/>
</dbReference>
<dbReference type="GO" id="GO:0005737">
    <property type="term" value="C:cytoplasm"/>
    <property type="evidence" value="ECO:0007669"/>
    <property type="project" value="TreeGrafter"/>
</dbReference>
<evidence type="ECO:0000256" key="9">
    <source>
        <dbReference type="ARBA" id="ARBA00046101"/>
    </source>
</evidence>
<dbReference type="InterPro" id="IPR000644">
    <property type="entry name" value="CBS_dom"/>
</dbReference>
<keyword evidence="6 11" id="KW-0129">CBS domain</keyword>